<dbReference type="Proteomes" id="UP000181897">
    <property type="component" value="Chromosome"/>
</dbReference>
<dbReference type="RefSeq" id="WP_071973123.1">
    <property type="nucleotide sequence ID" value="NZ_CP018076.1"/>
</dbReference>
<name>A0A1J0WKB3_9RHOB</name>
<reference evidence="2 3" key="1">
    <citation type="submission" date="2016-11" db="EMBL/GenBank/DDBJ databases">
        <title>Complete genome sequence of Sulfitobacter sp. AM1-D1, a toxic bacteria associated with marine dinoflagellate Alexandrium minutum in East China Sea.</title>
        <authorList>
            <person name="Yang Q."/>
            <person name="Zhang X."/>
            <person name="Tian X."/>
        </authorList>
    </citation>
    <scope>NUCLEOTIDE SEQUENCE [LARGE SCALE GENOMIC DNA]</scope>
    <source>
        <strain evidence="2 3">AM1-D1</strain>
    </source>
</reference>
<feature type="chain" id="PRO_5012768897" evidence="1">
    <location>
        <begin position="23"/>
        <end position="175"/>
    </location>
</feature>
<gene>
    <name evidence="2" type="ORF">BOO69_16250</name>
</gene>
<dbReference type="AlphaFoldDB" id="A0A1J0WKB3"/>
<keyword evidence="1" id="KW-0732">Signal</keyword>
<sequence>MAASRNAVMGVLAAVFAGPAFADMDEAMQAFLDECLPVIEEGANPPESERLVTDTHVLRWRTLAAGGVSCIVAFRDDYVLPDDRRAEERAGRRSKAEAMTADMPGLVEKMQGRGYEVCADQANQDEELNLVLRKSIDEERAVSAVVWGLPSFPIAAMNAGLARKDELVPCETEMS</sequence>
<evidence type="ECO:0000313" key="3">
    <source>
        <dbReference type="Proteomes" id="UP000181897"/>
    </source>
</evidence>
<dbReference type="EMBL" id="CP018076">
    <property type="protein sequence ID" value="APE44777.1"/>
    <property type="molecule type" value="Genomic_DNA"/>
</dbReference>
<dbReference type="OrthoDB" id="9846789at2"/>
<keyword evidence="3" id="KW-1185">Reference proteome</keyword>
<protein>
    <submittedName>
        <fullName evidence="2">Uncharacterized protein</fullName>
    </submittedName>
</protein>
<evidence type="ECO:0000256" key="1">
    <source>
        <dbReference type="SAM" id="SignalP"/>
    </source>
</evidence>
<evidence type="ECO:0000313" key="2">
    <source>
        <dbReference type="EMBL" id="APE44777.1"/>
    </source>
</evidence>
<accession>A0A1J0WKB3</accession>
<feature type="signal peptide" evidence="1">
    <location>
        <begin position="1"/>
        <end position="22"/>
    </location>
</feature>
<proteinExistence type="predicted"/>
<dbReference type="KEGG" id="suam:BOO69_16250"/>
<dbReference type="STRING" id="1917485.BOO69_16250"/>
<organism evidence="2 3">
    <name type="scientific">Sulfitobacter alexandrii</name>
    <dbReference type="NCBI Taxonomy" id="1917485"/>
    <lineage>
        <taxon>Bacteria</taxon>
        <taxon>Pseudomonadati</taxon>
        <taxon>Pseudomonadota</taxon>
        <taxon>Alphaproteobacteria</taxon>
        <taxon>Rhodobacterales</taxon>
        <taxon>Roseobacteraceae</taxon>
        <taxon>Sulfitobacter</taxon>
    </lineage>
</organism>